<feature type="region of interest" description="Disordered" evidence="1">
    <location>
        <begin position="95"/>
        <end position="161"/>
    </location>
</feature>
<keyword evidence="3" id="KW-1185">Reference proteome</keyword>
<dbReference type="EMBL" id="UYJE01009020">
    <property type="protein sequence ID" value="VDI69356.1"/>
    <property type="molecule type" value="Genomic_DNA"/>
</dbReference>
<evidence type="ECO:0000313" key="3">
    <source>
        <dbReference type="Proteomes" id="UP000596742"/>
    </source>
</evidence>
<evidence type="ECO:0000256" key="1">
    <source>
        <dbReference type="SAM" id="MobiDB-lite"/>
    </source>
</evidence>
<comment type="caution">
    <text evidence="2">The sequence shown here is derived from an EMBL/GenBank/DDBJ whole genome shotgun (WGS) entry which is preliminary data.</text>
</comment>
<feature type="region of interest" description="Disordered" evidence="1">
    <location>
        <begin position="335"/>
        <end position="354"/>
    </location>
</feature>
<feature type="compositionally biased region" description="Basic residues" evidence="1">
    <location>
        <begin position="124"/>
        <end position="138"/>
    </location>
</feature>
<name>A0A8B6GVW4_MYTGA</name>
<proteinExistence type="predicted"/>
<dbReference type="OrthoDB" id="6128444at2759"/>
<evidence type="ECO:0000313" key="2">
    <source>
        <dbReference type="EMBL" id="VDI69356.1"/>
    </source>
</evidence>
<feature type="compositionally biased region" description="Polar residues" evidence="1">
    <location>
        <begin position="98"/>
        <end position="123"/>
    </location>
</feature>
<accession>A0A8B6GVW4</accession>
<organism evidence="2 3">
    <name type="scientific">Mytilus galloprovincialis</name>
    <name type="common">Mediterranean mussel</name>
    <dbReference type="NCBI Taxonomy" id="29158"/>
    <lineage>
        <taxon>Eukaryota</taxon>
        <taxon>Metazoa</taxon>
        <taxon>Spiralia</taxon>
        <taxon>Lophotrochozoa</taxon>
        <taxon>Mollusca</taxon>
        <taxon>Bivalvia</taxon>
        <taxon>Autobranchia</taxon>
        <taxon>Pteriomorphia</taxon>
        <taxon>Mytilida</taxon>
        <taxon>Mytiloidea</taxon>
        <taxon>Mytilidae</taxon>
        <taxon>Mytilinae</taxon>
        <taxon>Mytilus</taxon>
    </lineage>
</organism>
<feature type="compositionally biased region" description="Basic residues" evidence="1">
    <location>
        <begin position="147"/>
        <end position="161"/>
    </location>
</feature>
<dbReference type="AlphaFoldDB" id="A0A8B6GVW4"/>
<gene>
    <name evidence="2" type="ORF">MGAL_10B019246</name>
</gene>
<feature type="compositionally biased region" description="Polar residues" evidence="1">
    <location>
        <begin position="15"/>
        <end position="35"/>
    </location>
</feature>
<feature type="region of interest" description="Disordered" evidence="1">
    <location>
        <begin position="1"/>
        <end position="41"/>
    </location>
</feature>
<sequence length="354" mass="41212">MLKVKLRSRTRNTEIKQPSNASYNEGKQSATQQKSNKQKMVEYRQRLKESPDTYQAYLASEAERNKAYRVANLTEEKRATQRELTRLRVKRFREKNKAQLTLNEPNQSNDNVNDATPKTPQTRQKVKGRREYWRKKKQDQRQNMTAQKKRRINERRRQKYAGKKGIKILDDSKKQQSLASVSPGYITKEAERKAIYRAKKSLPTSPNKFASVLSGIAAMATSRKRAALDKNGTVMTPSKRRRLKMYDETVGKTIAEVKNKKYRRSKIAFRRRRVLVSSILWSRHSSLRKQYGMSCTFAYKCSTLEGEWDNKKRSDALDQNTIEAVADFFKRPANSTYLPDKKHVSKKTGTQNNS</sequence>
<feature type="compositionally biased region" description="Basic residues" evidence="1">
    <location>
        <begin position="1"/>
        <end position="10"/>
    </location>
</feature>
<dbReference type="Proteomes" id="UP000596742">
    <property type="component" value="Unassembled WGS sequence"/>
</dbReference>
<protein>
    <submittedName>
        <fullName evidence="2">Uncharacterized protein</fullName>
    </submittedName>
</protein>
<reference evidence="2" key="1">
    <citation type="submission" date="2018-11" db="EMBL/GenBank/DDBJ databases">
        <authorList>
            <person name="Alioto T."/>
            <person name="Alioto T."/>
        </authorList>
    </citation>
    <scope>NUCLEOTIDE SEQUENCE</scope>
</reference>